<evidence type="ECO:0000256" key="2">
    <source>
        <dbReference type="SAM" id="SignalP"/>
    </source>
</evidence>
<dbReference type="VEuPathDB" id="FungiDB:L203_03166"/>
<dbReference type="OrthoDB" id="2573878at2759"/>
<protein>
    <submittedName>
        <fullName evidence="3">Uncharacterized protein</fullName>
    </submittedName>
</protein>
<feature type="region of interest" description="Disordered" evidence="1">
    <location>
        <begin position="171"/>
        <end position="195"/>
    </location>
</feature>
<organism evidence="3 4">
    <name type="scientific">Cryptococcus depauperatus CBS 7841</name>
    <dbReference type="NCBI Taxonomy" id="1295531"/>
    <lineage>
        <taxon>Eukaryota</taxon>
        <taxon>Fungi</taxon>
        <taxon>Dikarya</taxon>
        <taxon>Basidiomycota</taxon>
        <taxon>Agaricomycotina</taxon>
        <taxon>Tremellomycetes</taxon>
        <taxon>Tremellales</taxon>
        <taxon>Cryptococcaceae</taxon>
        <taxon>Cryptococcus</taxon>
    </lineage>
</organism>
<evidence type="ECO:0000313" key="4">
    <source>
        <dbReference type="Proteomes" id="UP000094043"/>
    </source>
</evidence>
<dbReference type="GeneID" id="91086135"/>
<dbReference type="KEGG" id="cdep:91086135"/>
<keyword evidence="4" id="KW-1185">Reference proteome</keyword>
<keyword evidence="2" id="KW-0732">Signal</keyword>
<feature type="chain" id="PRO_5044292330" evidence="2">
    <location>
        <begin position="20"/>
        <end position="222"/>
    </location>
</feature>
<feature type="signal peptide" evidence="2">
    <location>
        <begin position="1"/>
        <end position="19"/>
    </location>
</feature>
<reference evidence="3" key="2">
    <citation type="journal article" date="2022" name="Elife">
        <title>Obligate sexual reproduction of a homothallic fungus closely related to the Cryptococcus pathogenic species complex.</title>
        <authorList>
            <person name="Passer A.R."/>
            <person name="Clancey S.A."/>
            <person name="Shea T."/>
            <person name="David-Palma M."/>
            <person name="Averette A.F."/>
            <person name="Boekhout T."/>
            <person name="Porcel B.M."/>
            <person name="Nowrousian M."/>
            <person name="Cuomo C.A."/>
            <person name="Sun S."/>
            <person name="Heitman J."/>
            <person name="Coelho M.A."/>
        </authorList>
    </citation>
    <scope>NUCLEOTIDE SEQUENCE</scope>
    <source>
        <strain evidence="3">CBS 7841</strain>
    </source>
</reference>
<reference evidence="3" key="3">
    <citation type="submission" date="2024-01" db="EMBL/GenBank/DDBJ databases">
        <authorList>
            <person name="Coelho M.A."/>
            <person name="David-Palma M."/>
            <person name="Shea T."/>
            <person name="Sun S."/>
            <person name="Cuomo C.A."/>
            <person name="Heitman J."/>
        </authorList>
    </citation>
    <scope>NUCLEOTIDE SEQUENCE</scope>
    <source>
        <strain evidence="3">CBS 7841</strain>
    </source>
</reference>
<reference evidence="3" key="1">
    <citation type="submission" date="2016-06" db="EMBL/GenBank/DDBJ databases">
        <authorList>
            <person name="Cuomo C."/>
            <person name="Litvintseva A."/>
            <person name="Heitman J."/>
            <person name="Chen Y."/>
            <person name="Sun S."/>
            <person name="Springer D."/>
            <person name="Dromer F."/>
            <person name="Young S."/>
            <person name="Zeng Q."/>
            <person name="Chapman S."/>
            <person name="Gujja S."/>
            <person name="Saif S."/>
            <person name="Birren B."/>
        </authorList>
    </citation>
    <scope>NUCLEOTIDE SEQUENCE</scope>
    <source>
        <strain evidence="3">CBS 7841</strain>
    </source>
</reference>
<dbReference type="EMBL" id="CP143785">
    <property type="protein sequence ID" value="WVN86751.1"/>
    <property type="molecule type" value="Genomic_DNA"/>
</dbReference>
<dbReference type="RefSeq" id="XP_066067451.1">
    <property type="nucleotide sequence ID" value="XM_066211354.1"/>
</dbReference>
<proteinExistence type="predicted"/>
<name>A0A1E3IH98_9TREE</name>
<evidence type="ECO:0000256" key="1">
    <source>
        <dbReference type="SAM" id="MobiDB-lite"/>
    </source>
</evidence>
<gene>
    <name evidence="3" type="ORF">L203_101923</name>
</gene>
<evidence type="ECO:0000313" key="3">
    <source>
        <dbReference type="EMBL" id="WVN86751.1"/>
    </source>
</evidence>
<feature type="compositionally biased region" description="Low complexity" evidence="1">
    <location>
        <begin position="180"/>
        <end position="195"/>
    </location>
</feature>
<accession>A0A1E3IH98</accession>
<dbReference type="AlphaFoldDB" id="A0A1E3IH98"/>
<dbReference type="Proteomes" id="UP000094043">
    <property type="component" value="Chromosome 2"/>
</dbReference>
<sequence length="222" mass="23761">MLVSNFLSSLGLASSLAAAAPLRLRSGAPINNMTVSVGGTLCQNQHVNISWTDTEFDASPYSLQIGLGGYYTGVKWTQRYDNITNMWYDWVVNEMAGSSLVFQVSDSVKERTYIQNLVVKAASACGPEMNNVTEVVVSMTESGTESVSATSSLTILSTLAEVMTVSDASSLEPSASVQEAPTPASSLSTSSDSPISLFITPFNTIPTRKAYEKQRAPDQSDF</sequence>